<dbReference type="EMBL" id="OU015584">
    <property type="protein sequence ID" value="CAG5081055.1"/>
    <property type="molecule type" value="Genomic_DNA"/>
</dbReference>
<name>A0A916JMV0_9FLAO</name>
<dbReference type="Proteomes" id="UP000683507">
    <property type="component" value="Chromosome"/>
</dbReference>
<proteinExistence type="predicted"/>
<evidence type="ECO:0000256" key="1">
    <source>
        <dbReference type="SAM" id="Phobius"/>
    </source>
</evidence>
<organism evidence="2 3">
    <name type="scientific">Parvicella tangerina</name>
    <dbReference type="NCBI Taxonomy" id="2829795"/>
    <lineage>
        <taxon>Bacteria</taxon>
        <taxon>Pseudomonadati</taxon>
        <taxon>Bacteroidota</taxon>
        <taxon>Flavobacteriia</taxon>
        <taxon>Flavobacteriales</taxon>
        <taxon>Parvicellaceae</taxon>
        <taxon>Parvicella</taxon>
    </lineage>
</organism>
<accession>A0A916JMV0</accession>
<feature type="transmembrane region" description="Helical" evidence="1">
    <location>
        <begin position="104"/>
        <end position="123"/>
    </location>
</feature>
<protein>
    <submittedName>
        <fullName evidence="2">Uncharacterized protein</fullName>
    </submittedName>
</protein>
<evidence type="ECO:0000313" key="3">
    <source>
        <dbReference type="Proteomes" id="UP000683507"/>
    </source>
</evidence>
<dbReference type="AlphaFoldDB" id="A0A916JMV0"/>
<evidence type="ECO:0000313" key="2">
    <source>
        <dbReference type="EMBL" id="CAG5081055.1"/>
    </source>
</evidence>
<keyword evidence="3" id="KW-1185">Reference proteome</keyword>
<dbReference type="KEGG" id="ptan:CRYO30217_01525"/>
<keyword evidence="1" id="KW-1133">Transmembrane helix</keyword>
<gene>
    <name evidence="2" type="ORF">CRYO30217_01525</name>
</gene>
<keyword evidence="1" id="KW-0812">Transmembrane</keyword>
<reference evidence="2" key="1">
    <citation type="submission" date="2021-04" db="EMBL/GenBank/DDBJ databases">
        <authorList>
            <person name="Rodrigo-Torres L."/>
            <person name="Arahal R. D."/>
            <person name="Lucena T."/>
        </authorList>
    </citation>
    <scope>NUCLEOTIDE SEQUENCE</scope>
    <source>
        <strain evidence="2">AS29M-1</strain>
    </source>
</reference>
<dbReference type="RefSeq" id="WP_258541726.1">
    <property type="nucleotide sequence ID" value="NZ_OU015584.1"/>
</dbReference>
<feature type="transmembrane region" description="Helical" evidence="1">
    <location>
        <begin position="79"/>
        <end position="98"/>
    </location>
</feature>
<feature type="transmembrane region" description="Helical" evidence="1">
    <location>
        <begin position="49"/>
        <end position="70"/>
    </location>
</feature>
<keyword evidence="1" id="KW-0472">Membrane</keyword>
<sequence length="135" mass="15479">MQIIKKTVLPVLLSTIWISLSEFLRNEFILKNYWVDHYRSLGLEFASEPINGMVWGLWSLTFSIVLFILLKRFNLKESFVLGWTIGFVLMWLVVGNMQVLPFELLYFAIPASLLEVIVALLIIKKITKAGVSGKS</sequence>